<dbReference type="Proteomes" id="UP000269001">
    <property type="component" value="Unassembled WGS sequence"/>
</dbReference>
<protein>
    <submittedName>
        <fullName evidence="2">DNA-binding protein</fullName>
    </submittedName>
</protein>
<accession>A0A3A8EES2</accession>
<gene>
    <name evidence="2" type="ORF">D7V21_09610</name>
</gene>
<evidence type="ECO:0000313" key="2">
    <source>
        <dbReference type="EMBL" id="RKG33442.1"/>
    </source>
</evidence>
<feature type="domain" description="Antirepressor protein C-terminal" evidence="1">
    <location>
        <begin position="113"/>
        <end position="218"/>
    </location>
</feature>
<organism evidence="2 3">
    <name type="scientific">Acinetobacter guerrae</name>
    <dbReference type="NCBI Taxonomy" id="1843371"/>
    <lineage>
        <taxon>Bacteria</taxon>
        <taxon>Pseudomonadati</taxon>
        <taxon>Pseudomonadota</taxon>
        <taxon>Gammaproteobacteria</taxon>
        <taxon>Moraxellales</taxon>
        <taxon>Moraxellaceae</taxon>
        <taxon>Acinetobacter</taxon>
    </lineage>
</organism>
<dbReference type="EMBL" id="RAXU01000010">
    <property type="protein sequence ID" value="RKG33442.1"/>
    <property type="molecule type" value="Genomic_DNA"/>
</dbReference>
<sequence>MSSKDLLELINQVRQGMGEPLLRLNSFNAKIEDELDGENYTKNVVQNFNNTESVVFDLTLEQCMLIGMRESKSVRRHVLQKLKEMEVQQPRELSRLEILQLALESEQKAIELEQQVKVLEPKAQALDVIADTTNTYSIRECAKTIGIQETKLIDFMLKKQWVYRENSRHRRLCAYAHRVEQKVMINKVSKVVACDDGDKVFTQARITAFGLTRLTAAIEKAGVK</sequence>
<keyword evidence="3" id="KW-1185">Reference proteome</keyword>
<keyword evidence="2" id="KW-0238">DNA-binding</keyword>
<dbReference type="InterPro" id="IPR005039">
    <property type="entry name" value="Ant_C"/>
</dbReference>
<dbReference type="AlphaFoldDB" id="A0A3A8EES2"/>
<evidence type="ECO:0000313" key="3">
    <source>
        <dbReference type="Proteomes" id="UP000269001"/>
    </source>
</evidence>
<comment type="caution">
    <text evidence="2">The sequence shown here is derived from an EMBL/GenBank/DDBJ whole genome shotgun (WGS) entry which is preliminary data.</text>
</comment>
<dbReference type="Pfam" id="PF03374">
    <property type="entry name" value="ANT"/>
    <property type="match status" value="1"/>
</dbReference>
<evidence type="ECO:0000259" key="1">
    <source>
        <dbReference type="Pfam" id="PF03374"/>
    </source>
</evidence>
<reference evidence="2 3" key="1">
    <citation type="submission" date="2018-09" db="EMBL/GenBank/DDBJ databases">
        <title>The draft genome of Acinetobacter spp. strains.</title>
        <authorList>
            <person name="Qin J."/>
            <person name="Feng Y."/>
            <person name="Zong Z."/>
        </authorList>
    </citation>
    <scope>NUCLEOTIDE SEQUENCE [LARGE SCALE GENOMIC DNA]</scope>
    <source>
        <strain evidence="2 3">WCHAc060096</strain>
    </source>
</reference>
<dbReference type="GO" id="GO:0003677">
    <property type="term" value="F:DNA binding"/>
    <property type="evidence" value="ECO:0007669"/>
    <property type="project" value="UniProtKB-KW"/>
</dbReference>
<name>A0A3A8EES2_9GAMM</name>
<proteinExistence type="predicted"/>